<dbReference type="SUPFAM" id="SSF101898">
    <property type="entry name" value="NHL repeat"/>
    <property type="match status" value="1"/>
</dbReference>
<dbReference type="EMBL" id="JADKFW010000005">
    <property type="protein sequence ID" value="MBK9717897.1"/>
    <property type="molecule type" value="Genomic_DNA"/>
</dbReference>
<organism evidence="2 3">
    <name type="scientific">Candidatus Defluviibacterium haderslevense</name>
    <dbReference type="NCBI Taxonomy" id="2981993"/>
    <lineage>
        <taxon>Bacteria</taxon>
        <taxon>Pseudomonadati</taxon>
        <taxon>Bacteroidota</taxon>
        <taxon>Saprospiria</taxon>
        <taxon>Saprospirales</taxon>
        <taxon>Saprospiraceae</taxon>
        <taxon>Candidatus Defluviibacterium</taxon>
    </lineage>
</organism>
<dbReference type="NCBIfam" id="TIGR04183">
    <property type="entry name" value="Por_Secre_tail"/>
    <property type="match status" value="1"/>
</dbReference>
<evidence type="ECO:0000313" key="3">
    <source>
        <dbReference type="Proteomes" id="UP000808349"/>
    </source>
</evidence>
<evidence type="ECO:0000313" key="2">
    <source>
        <dbReference type="EMBL" id="MBK9717897.1"/>
    </source>
</evidence>
<evidence type="ECO:0000259" key="1">
    <source>
        <dbReference type="Pfam" id="PF18962"/>
    </source>
</evidence>
<sequence>MIQVQSIYSQGGFAKTYRIETNDLTGTNYFPNFIQPFIVKDNKVFCFLYATDTTISRTFNAYGTGFGIFDLEGNFLNYRNIPYEGPNNYLDPNGMVTFDHKTFYTIVNLKKNKAVVLKYNYESGHKAVFGIENIKCDNPDTCATLYAGLAKDSDGNLIAAFNISAHESNFPNARKIQVTKMDTLGNIIWNTILGGENKKKFYNWGKSLFVDSDDNIIVGMKYSNELDFYQTIIYKINKEGSIIAQLNTPPKINSGNVYDIMENSDGTYTLLSEWCKNIAGISWFTEASPAIINLNKNMTLINSYLAGNLKYSKIPLEKIVKANKSNDLLFIRNIGYPYTTEKYDSVKQKIDTVLNFTQRATLVKINEKGDSLWSRHYIVREGTIKKWQDAEESNVFELAALPDKSGYLMGGYSYRDLAYEELNEAYYVPLLIKVDNDGCVIPDCAKLTSTEQNKEAVNVFKTYPNPFHNRLILQQDLNKKLKYMVYNLEGKLIFHFDLFEKGDNIIILTSTWPAGTYIIQSFDQNKLIQEAKTIKE</sequence>
<dbReference type="InterPro" id="IPR011042">
    <property type="entry name" value="6-blade_b-propeller_TolB-like"/>
</dbReference>
<comment type="caution">
    <text evidence="2">The sequence shown here is derived from an EMBL/GenBank/DDBJ whole genome shotgun (WGS) entry which is preliminary data.</text>
</comment>
<proteinExistence type="predicted"/>
<dbReference type="InterPro" id="IPR026444">
    <property type="entry name" value="Secre_tail"/>
</dbReference>
<name>A0A9D7XHK4_9BACT</name>
<gene>
    <name evidence="2" type="ORF">IPO85_10345</name>
</gene>
<dbReference type="Proteomes" id="UP000808349">
    <property type="component" value="Unassembled WGS sequence"/>
</dbReference>
<accession>A0A9D7XHK4</accession>
<protein>
    <submittedName>
        <fullName evidence="2">T9SS type A sorting domain-containing protein</fullName>
    </submittedName>
</protein>
<dbReference type="AlphaFoldDB" id="A0A9D7XHK4"/>
<reference evidence="2 3" key="1">
    <citation type="submission" date="2020-10" db="EMBL/GenBank/DDBJ databases">
        <title>Connecting structure to function with the recovery of over 1000 high-quality activated sludge metagenome-assembled genomes encoding full-length rRNA genes using long-read sequencing.</title>
        <authorList>
            <person name="Singleton C.M."/>
            <person name="Petriglieri F."/>
            <person name="Kristensen J.M."/>
            <person name="Kirkegaard R.H."/>
            <person name="Michaelsen T.Y."/>
            <person name="Andersen M.H."/>
            <person name="Karst S.M."/>
            <person name="Dueholm M.S."/>
            <person name="Nielsen P.H."/>
            <person name="Albertsen M."/>
        </authorList>
    </citation>
    <scope>NUCLEOTIDE SEQUENCE [LARGE SCALE GENOMIC DNA]</scope>
    <source>
        <strain evidence="2">Ribe_18-Q3-R11-54_BAT3C.373</strain>
    </source>
</reference>
<dbReference type="Pfam" id="PF18962">
    <property type="entry name" value="Por_Secre_tail"/>
    <property type="match status" value="1"/>
</dbReference>
<dbReference type="Gene3D" id="2.120.10.30">
    <property type="entry name" value="TolB, C-terminal domain"/>
    <property type="match status" value="1"/>
</dbReference>
<feature type="domain" description="Secretion system C-terminal sorting" evidence="1">
    <location>
        <begin position="463"/>
        <end position="528"/>
    </location>
</feature>